<evidence type="ECO:0000259" key="1">
    <source>
        <dbReference type="Pfam" id="PF01850"/>
    </source>
</evidence>
<organism evidence="2 3">
    <name type="scientific">Leptospira hartskeerlii</name>
    <dbReference type="NCBI Taxonomy" id="2023177"/>
    <lineage>
        <taxon>Bacteria</taxon>
        <taxon>Pseudomonadati</taxon>
        <taxon>Spirochaetota</taxon>
        <taxon>Spirochaetia</taxon>
        <taxon>Leptospirales</taxon>
        <taxon>Leptospiraceae</taxon>
        <taxon>Leptospira</taxon>
    </lineage>
</organism>
<dbReference type="Proteomes" id="UP000232196">
    <property type="component" value="Unassembled WGS sequence"/>
</dbReference>
<evidence type="ECO:0000313" key="2">
    <source>
        <dbReference type="EMBL" id="PJZ26483.1"/>
    </source>
</evidence>
<proteinExistence type="predicted"/>
<dbReference type="OrthoDB" id="9798990at2"/>
<dbReference type="EMBL" id="NPDN01000002">
    <property type="protein sequence ID" value="PJZ26483.1"/>
    <property type="molecule type" value="Genomic_DNA"/>
</dbReference>
<dbReference type="RefSeq" id="WP_100705309.1">
    <property type="nucleotide sequence ID" value="NZ_NPDL01000016.1"/>
</dbReference>
<reference evidence="2 3" key="1">
    <citation type="submission" date="2017-07" db="EMBL/GenBank/DDBJ databases">
        <title>Leptospira spp. isolated from tropical soils.</title>
        <authorList>
            <person name="Thibeaux R."/>
            <person name="Iraola G."/>
            <person name="Ferres I."/>
            <person name="Bierque E."/>
            <person name="Girault D."/>
            <person name="Soupe-Gilbert M.-E."/>
            <person name="Picardeau M."/>
            <person name="Goarant C."/>
        </authorList>
    </citation>
    <scope>NUCLEOTIDE SEQUENCE [LARGE SCALE GENOMIC DNA]</scope>
    <source>
        <strain evidence="2 3">MCA1-C-A1</strain>
    </source>
</reference>
<name>A0A2M9XFL3_9LEPT</name>
<dbReference type="PANTHER" id="PTHR36173">
    <property type="entry name" value="RIBONUCLEASE VAPC16-RELATED"/>
    <property type="match status" value="1"/>
</dbReference>
<dbReference type="InterPro" id="IPR041705">
    <property type="entry name" value="PIN_Sll0205"/>
</dbReference>
<dbReference type="PANTHER" id="PTHR36173:SF2">
    <property type="entry name" value="RIBONUCLEASE VAPC16"/>
    <property type="match status" value="1"/>
</dbReference>
<dbReference type="AlphaFoldDB" id="A0A2M9XFL3"/>
<protein>
    <submittedName>
        <fullName evidence="2">PIN domain nuclease</fullName>
    </submittedName>
</protein>
<dbReference type="InterPro" id="IPR029060">
    <property type="entry name" value="PIN-like_dom_sf"/>
</dbReference>
<feature type="domain" description="PIN" evidence="1">
    <location>
        <begin position="3"/>
        <end position="123"/>
    </location>
</feature>
<gene>
    <name evidence="2" type="ORF">CH357_03000</name>
</gene>
<dbReference type="Gene3D" id="3.40.50.1010">
    <property type="entry name" value="5'-nuclease"/>
    <property type="match status" value="1"/>
</dbReference>
<dbReference type="InterPro" id="IPR002716">
    <property type="entry name" value="PIN_dom"/>
</dbReference>
<dbReference type="Pfam" id="PF01850">
    <property type="entry name" value="PIN"/>
    <property type="match status" value="1"/>
</dbReference>
<sequence>MNYLLDTHAILWVLFQPENLSYKVESEILNQRNRIFISSISLWEISLKFSLRKIDLQGITPEQLPRKIREAGFEFIGDSPEIFANYFKLPTGKHTDPFDRFLIWQAVSFNFVFITKDRYLKEYNPLGLRQFW</sequence>
<dbReference type="SUPFAM" id="SSF88723">
    <property type="entry name" value="PIN domain-like"/>
    <property type="match status" value="1"/>
</dbReference>
<accession>A0A2M9XFL3</accession>
<evidence type="ECO:0000313" key="3">
    <source>
        <dbReference type="Proteomes" id="UP000232196"/>
    </source>
</evidence>
<keyword evidence="3" id="KW-1185">Reference proteome</keyword>
<comment type="caution">
    <text evidence="2">The sequence shown here is derived from an EMBL/GenBank/DDBJ whole genome shotgun (WGS) entry which is preliminary data.</text>
</comment>
<dbReference type="CDD" id="cd09872">
    <property type="entry name" value="PIN_Sll0205-like"/>
    <property type="match status" value="1"/>
</dbReference>
<dbReference type="InterPro" id="IPR052919">
    <property type="entry name" value="TA_system_RNase"/>
</dbReference>